<reference evidence="2 3" key="1">
    <citation type="submission" date="2018-08" db="EMBL/GenBank/DDBJ databases">
        <title>Recombination of ecologically and evolutionarily significant loci maintains genetic cohesion in the Pseudomonas syringae species complex.</title>
        <authorList>
            <person name="Dillon M."/>
            <person name="Thakur S."/>
            <person name="Almeida R.N.D."/>
            <person name="Weir B.S."/>
            <person name="Guttman D.S."/>
        </authorList>
    </citation>
    <scope>NUCLEOTIDE SEQUENCE [LARGE SCALE GENOMIC DNA]</scope>
    <source>
        <strain evidence="2 3">ICMP 8902</strain>
    </source>
</reference>
<dbReference type="RefSeq" id="WP_005746143.1">
    <property type="nucleotide sequence ID" value="NZ_RBQB01000158.1"/>
</dbReference>
<feature type="region of interest" description="Disordered" evidence="1">
    <location>
        <begin position="79"/>
        <end position="115"/>
    </location>
</feature>
<name>A0A3M3Z703_9PSED</name>
<protein>
    <submittedName>
        <fullName evidence="2">Uncharacterized protein</fullName>
    </submittedName>
</protein>
<feature type="compositionally biased region" description="Polar residues" evidence="1">
    <location>
        <begin position="80"/>
        <end position="95"/>
    </location>
</feature>
<evidence type="ECO:0000256" key="1">
    <source>
        <dbReference type="SAM" id="MobiDB-lite"/>
    </source>
</evidence>
<dbReference type="Proteomes" id="UP000279372">
    <property type="component" value="Unassembled WGS sequence"/>
</dbReference>
<sequence>MTKSSLANKLTSLAESSQDRSIAARLREVFPEIEQAIGKGVSRSVILQTLQDDGMEISMKTFESALYRMRKAKLAVHNASALNQENSQSSDNNLKNPVEHQTEKEAPRKLNPLTPADFKKIREDINNMDLDALIKGKGIVPSKPKNT</sequence>
<comment type="caution">
    <text evidence="2">The sequence shown here is derived from an EMBL/GenBank/DDBJ whole genome shotgun (WGS) entry which is preliminary data.</text>
</comment>
<organism evidence="2 3">
    <name type="scientific">Pseudomonas syringae pv. philadelphi</name>
    <dbReference type="NCBI Taxonomy" id="251706"/>
    <lineage>
        <taxon>Bacteria</taxon>
        <taxon>Pseudomonadati</taxon>
        <taxon>Pseudomonadota</taxon>
        <taxon>Gammaproteobacteria</taxon>
        <taxon>Pseudomonadales</taxon>
        <taxon>Pseudomonadaceae</taxon>
        <taxon>Pseudomonas</taxon>
    </lineage>
</organism>
<feature type="compositionally biased region" description="Basic and acidic residues" evidence="1">
    <location>
        <begin position="97"/>
        <end position="108"/>
    </location>
</feature>
<dbReference type="EMBL" id="RBQB01000158">
    <property type="protein sequence ID" value="RMO89724.1"/>
    <property type="molecule type" value="Genomic_DNA"/>
</dbReference>
<proteinExistence type="predicted"/>
<dbReference type="AlphaFoldDB" id="A0A3M3Z703"/>
<gene>
    <name evidence="2" type="ORF">ALQ33_200225</name>
</gene>
<evidence type="ECO:0000313" key="2">
    <source>
        <dbReference type="EMBL" id="RMO89724.1"/>
    </source>
</evidence>
<evidence type="ECO:0000313" key="3">
    <source>
        <dbReference type="Proteomes" id="UP000279372"/>
    </source>
</evidence>
<accession>A0A3M3Z703</accession>